<evidence type="ECO:0000256" key="4">
    <source>
        <dbReference type="RuleBase" id="RU004514"/>
    </source>
</evidence>
<dbReference type="AlphaFoldDB" id="A0A6F9DP10"/>
<feature type="domain" description="Alanine racemase N-terminal" evidence="5">
    <location>
        <begin position="38"/>
        <end position="248"/>
    </location>
</feature>
<gene>
    <name evidence="6" type="primary">Prosc</name>
</gene>
<evidence type="ECO:0000259" key="5">
    <source>
        <dbReference type="Pfam" id="PF01168"/>
    </source>
</evidence>
<dbReference type="InterPro" id="IPR011078">
    <property type="entry name" value="PyrdxlP_homeostasis"/>
</dbReference>
<accession>A0A6F9DP10</accession>
<evidence type="ECO:0000256" key="2">
    <source>
        <dbReference type="HAMAP-Rule" id="MF_03225"/>
    </source>
</evidence>
<dbReference type="PANTHER" id="PTHR10146">
    <property type="entry name" value="PROLINE SYNTHETASE CO-TRANSCRIBED BACTERIAL HOMOLOG PROTEIN"/>
    <property type="match status" value="1"/>
</dbReference>
<dbReference type="NCBIfam" id="TIGR00044">
    <property type="entry name" value="YggS family pyridoxal phosphate-dependent enzyme"/>
    <property type="match status" value="1"/>
</dbReference>
<dbReference type="Gene3D" id="3.20.20.10">
    <property type="entry name" value="Alanine racemase"/>
    <property type="match status" value="1"/>
</dbReference>
<dbReference type="EMBL" id="LR789320">
    <property type="protein sequence ID" value="CAB3265182.1"/>
    <property type="molecule type" value="mRNA"/>
</dbReference>
<comment type="function">
    <text evidence="2">Pyridoxal 5'-phosphate (PLP)-binding protein, which may be involved in intracellular homeostatic regulation of pyridoxal 5'-phosphate (PLP), the active form of vitamin B6.</text>
</comment>
<proteinExistence type="evidence at transcript level"/>
<comment type="similarity">
    <text evidence="2 4">Belongs to the pyridoxal phosphate-binding protein YggS/PROSC family.</text>
</comment>
<dbReference type="HAMAP" id="MF_02087">
    <property type="entry name" value="PLP_homeostasis"/>
    <property type="match status" value="1"/>
</dbReference>
<sequence>MPRYKIMPEIVAEIKQNLEIVRNGIEEAARKRGIASAQKPLLVAVSKTKSLAAIKKAYDAGQRDFGENYLRELVLKSNNPDMSQLCPDIKWHYIGAYQKKQASTLMRVKNLHMIQTLSDIITANTVNTRWPEEKEPLLVMVQINTSGEESKSGAKPEDCLSIVKHIIDNCPRLKLSGLMTIGAFGHDYSSGPNPDFVCLKECHSKVCKELNIKEEELGLSMGMSNDYTQAIEAGSTLVRVGSSIFGARE</sequence>
<evidence type="ECO:0000313" key="6">
    <source>
        <dbReference type="EMBL" id="CAB3265182.1"/>
    </source>
</evidence>
<dbReference type="InterPro" id="IPR029066">
    <property type="entry name" value="PLP-binding_barrel"/>
</dbReference>
<reference evidence="6" key="1">
    <citation type="submission" date="2020-04" db="EMBL/GenBank/DDBJ databases">
        <authorList>
            <person name="Neveu A P."/>
        </authorList>
    </citation>
    <scope>NUCLEOTIDE SEQUENCE</scope>
    <source>
        <tissue evidence="6">Whole embryo</tissue>
    </source>
</reference>
<dbReference type="FunFam" id="3.20.20.10:FF:000007">
    <property type="entry name" value="Pyridoxal phosphate homeostasis protein"/>
    <property type="match status" value="1"/>
</dbReference>
<dbReference type="PIRSF" id="PIRSF004848">
    <property type="entry name" value="YBL036c_PLPDEIII"/>
    <property type="match status" value="1"/>
</dbReference>
<dbReference type="GO" id="GO:0030170">
    <property type="term" value="F:pyridoxal phosphate binding"/>
    <property type="evidence" value="ECO:0007669"/>
    <property type="project" value="UniProtKB-UniRule"/>
</dbReference>
<evidence type="ECO:0000256" key="1">
    <source>
        <dbReference type="ARBA" id="ARBA00022898"/>
    </source>
</evidence>
<dbReference type="Pfam" id="PF01168">
    <property type="entry name" value="Ala_racemase_N"/>
    <property type="match status" value="1"/>
</dbReference>
<keyword evidence="1 2" id="KW-0663">Pyridoxal phosphate</keyword>
<protein>
    <recommendedName>
        <fullName evidence="2">Pyridoxal phosphate homeostasis protein</fullName>
        <shortName evidence="2">PLP homeostasis protein</shortName>
    </recommendedName>
</protein>
<dbReference type="CDD" id="cd06822">
    <property type="entry name" value="PLPDE_III_YBL036c_euk"/>
    <property type="match status" value="1"/>
</dbReference>
<name>A0A6F9DP10_9ASCI</name>
<feature type="modified residue" description="N6-(pyridoxal phosphate)lysine" evidence="2 3">
    <location>
        <position position="47"/>
    </location>
</feature>
<dbReference type="InterPro" id="IPR001608">
    <property type="entry name" value="Ala_racemase_N"/>
</dbReference>
<organism evidence="6">
    <name type="scientific">Phallusia mammillata</name>
    <dbReference type="NCBI Taxonomy" id="59560"/>
    <lineage>
        <taxon>Eukaryota</taxon>
        <taxon>Metazoa</taxon>
        <taxon>Chordata</taxon>
        <taxon>Tunicata</taxon>
        <taxon>Ascidiacea</taxon>
        <taxon>Phlebobranchia</taxon>
        <taxon>Ascidiidae</taxon>
        <taxon>Phallusia</taxon>
    </lineage>
</organism>
<dbReference type="SUPFAM" id="SSF51419">
    <property type="entry name" value="PLP-binding barrel"/>
    <property type="match status" value="1"/>
</dbReference>
<evidence type="ECO:0000256" key="3">
    <source>
        <dbReference type="PIRSR" id="PIRSR004848-1"/>
    </source>
</evidence>
<dbReference type="PANTHER" id="PTHR10146:SF14">
    <property type="entry name" value="PYRIDOXAL PHOSPHATE HOMEOSTASIS PROTEIN"/>
    <property type="match status" value="1"/>
</dbReference>
<comment type="cofactor">
    <cofactor evidence="3">
        <name>pyridoxal 5'-phosphate</name>
        <dbReference type="ChEBI" id="CHEBI:597326"/>
    </cofactor>
</comment>